<dbReference type="Proteomes" id="UP001472677">
    <property type="component" value="Unassembled WGS sequence"/>
</dbReference>
<keyword evidence="1" id="KW-0808">Transferase</keyword>
<evidence type="ECO:0000256" key="6">
    <source>
        <dbReference type="ARBA" id="ARBA00022918"/>
    </source>
</evidence>
<accession>A0ABR2BR74</accession>
<organism evidence="8 9">
    <name type="scientific">Hibiscus sabdariffa</name>
    <name type="common">roselle</name>
    <dbReference type="NCBI Taxonomy" id="183260"/>
    <lineage>
        <taxon>Eukaryota</taxon>
        <taxon>Viridiplantae</taxon>
        <taxon>Streptophyta</taxon>
        <taxon>Embryophyta</taxon>
        <taxon>Tracheophyta</taxon>
        <taxon>Spermatophyta</taxon>
        <taxon>Magnoliopsida</taxon>
        <taxon>eudicotyledons</taxon>
        <taxon>Gunneridae</taxon>
        <taxon>Pentapetalae</taxon>
        <taxon>rosids</taxon>
        <taxon>malvids</taxon>
        <taxon>Malvales</taxon>
        <taxon>Malvaceae</taxon>
        <taxon>Malvoideae</taxon>
        <taxon>Hibiscus</taxon>
    </lineage>
</organism>
<keyword evidence="2" id="KW-0548">Nucleotidyltransferase</keyword>
<sequence length="277" mass="32059">MQGDNVVAYASRQLKPHELNYPTHDLELAAIVFALKIWRHYLYGEKCHMFTNHKSLKYLLTQKDLNLRQRRWMELLKDYDLVIDYHPGKANIVADALSRKPNSASLAINAHFRLTKERKLLSELQVQSDLVSRIRELQRMDPKLQKIADNLNAKHNSDFTVKSDGLLYFKDRMCVPNDEVLRKEMLDEAHKSSFSIHPGLKSLQTTLGTKVNLCTAFHPQTDGQSERVIQILEDMLQACVIDFGKNWEKSIPLVEFAYNNSYQSSIQMAHFEALMLV</sequence>
<keyword evidence="6" id="KW-0695">RNA-directed DNA polymerase</keyword>
<proteinExistence type="predicted"/>
<dbReference type="Pfam" id="PF17917">
    <property type="entry name" value="RT_RNaseH"/>
    <property type="match status" value="1"/>
</dbReference>
<dbReference type="PANTHER" id="PTHR34072">
    <property type="entry name" value="ENZYMATIC POLYPROTEIN-RELATED"/>
    <property type="match status" value="1"/>
</dbReference>
<evidence type="ECO:0000259" key="7">
    <source>
        <dbReference type="Pfam" id="PF17917"/>
    </source>
</evidence>
<keyword evidence="5" id="KW-0378">Hydrolase</keyword>
<evidence type="ECO:0000313" key="8">
    <source>
        <dbReference type="EMBL" id="KAK8509409.1"/>
    </source>
</evidence>
<dbReference type="InterPro" id="IPR041373">
    <property type="entry name" value="RT_RNaseH"/>
</dbReference>
<keyword evidence="3" id="KW-0540">Nuclease</keyword>
<dbReference type="EMBL" id="JBBPBM010000092">
    <property type="protein sequence ID" value="KAK8509409.1"/>
    <property type="molecule type" value="Genomic_DNA"/>
</dbReference>
<protein>
    <recommendedName>
        <fullName evidence="7">Reverse transcriptase RNase H-like domain-containing protein</fullName>
    </recommendedName>
</protein>
<dbReference type="Gene3D" id="3.30.420.10">
    <property type="entry name" value="Ribonuclease H-like superfamily/Ribonuclease H"/>
    <property type="match status" value="1"/>
</dbReference>
<evidence type="ECO:0000313" key="9">
    <source>
        <dbReference type="Proteomes" id="UP001472677"/>
    </source>
</evidence>
<comment type="caution">
    <text evidence="8">The sequence shown here is derived from an EMBL/GenBank/DDBJ whole genome shotgun (WGS) entry which is preliminary data.</text>
</comment>
<keyword evidence="4" id="KW-0255">Endonuclease</keyword>
<dbReference type="InterPro" id="IPR012337">
    <property type="entry name" value="RNaseH-like_sf"/>
</dbReference>
<reference evidence="8 9" key="1">
    <citation type="journal article" date="2024" name="G3 (Bethesda)">
        <title>Genome assembly of Hibiscus sabdariffa L. provides insights into metabolisms of medicinal natural products.</title>
        <authorList>
            <person name="Kim T."/>
        </authorList>
    </citation>
    <scope>NUCLEOTIDE SEQUENCE [LARGE SCALE GENOMIC DNA]</scope>
    <source>
        <strain evidence="8">TK-2024</strain>
        <tissue evidence="8">Old leaves</tissue>
    </source>
</reference>
<dbReference type="SUPFAM" id="SSF56672">
    <property type="entry name" value="DNA/RNA polymerases"/>
    <property type="match status" value="1"/>
</dbReference>
<evidence type="ECO:0000256" key="1">
    <source>
        <dbReference type="ARBA" id="ARBA00022679"/>
    </source>
</evidence>
<dbReference type="CDD" id="cd09274">
    <property type="entry name" value="RNase_HI_RT_Ty3"/>
    <property type="match status" value="1"/>
</dbReference>
<gene>
    <name evidence="8" type="ORF">V6N12_018668</name>
</gene>
<dbReference type="InterPro" id="IPR036397">
    <property type="entry name" value="RNaseH_sf"/>
</dbReference>
<dbReference type="SUPFAM" id="SSF53098">
    <property type="entry name" value="Ribonuclease H-like"/>
    <property type="match status" value="1"/>
</dbReference>
<evidence type="ECO:0000256" key="2">
    <source>
        <dbReference type="ARBA" id="ARBA00022695"/>
    </source>
</evidence>
<keyword evidence="9" id="KW-1185">Reference proteome</keyword>
<name>A0ABR2BR74_9ROSI</name>
<dbReference type="InterPro" id="IPR043502">
    <property type="entry name" value="DNA/RNA_pol_sf"/>
</dbReference>
<evidence type="ECO:0000256" key="4">
    <source>
        <dbReference type="ARBA" id="ARBA00022759"/>
    </source>
</evidence>
<feature type="domain" description="Reverse transcriptase RNase H-like" evidence="7">
    <location>
        <begin position="4"/>
        <end position="79"/>
    </location>
</feature>
<dbReference type="Gene3D" id="3.10.20.370">
    <property type="match status" value="1"/>
</dbReference>
<evidence type="ECO:0000256" key="3">
    <source>
        <dbReference type="ARBA" id="ARBA00022722"/>
    </source>
</evidence>
<dbReference type="PANTHER" id="PTHR34072:SF59">
    <property type="entry name" value="CCHC-TYPE INTEGRASE"/>
    <property type="match status" value="1"/>
</dbReference>
<evidence type="ECO:0000256" key="5">
    <source>
        <dbReference type="ARBA" id="ARBA00022801"/>
    </source>
</evidence>